<keyword evidence="1" id="KW-0472">Membrane</keyword>
<sequence length="190" mass="20064">MDEGKAALYAAIIGFAAAIMGAAAGGWASWRAARHSADAAVQAALAQVTGQAANELAQWIRQERRQVYGEVITAYAQMGHILVRLGEAPANDALEAAYQVEADKVRIAAHTVRLFGPGSVNAAAQEFIKATHEARNAIHVWTRKTASGSSDLLEAEEAAAEAQRSMGRSYSAFVAACQEVLLTPQGEDAE</sequence>
<dbReference type="EMBL" id="CP114202">
    <property type="protein sequence ID" value="WAU00952.1"/>
    <property type="molecule type" value="Genomic_DNA"/>
</dbReference>
<dbReference type="RefSeq" id="WP_159491307.1">
    <property type="nucleotide sequence ID" value="NZ_BLIP01000003.1"/>
</dbReference>
<keyword evidence="5" id="KW-1185">Reference proteome</keyword>
<feature type="transmembrane region" description="Helical" evidence="1">
    <location>
        <begin position="6"/>
        <end position="28"/>
    </location>
</feature>
<evidence type="ECO:0000313" key="5">
    <source>
        <dbReference type="Proteomes" id="UP001210609"/>
    </source>
</evidence>
<proteinExistence type="predicted"/>
<evidence type="ECO:0000313" key="4">
    <source>
        <dbReference type="Proteomes" id="UP000429552"/>
    </source>
</evidence>
<keyword evidence="1" id="KW-1133">Transmembrane helix</keyword>
<evidence type="ECO:0000313" key="2">
    <source>
        <dbReference type="EMBL" id="GFE26835.1"/>
    </source>
</evidence>
<dbReference type="Proteomes" id="UP001210609">
    <property type="component" value="Chromosome"/>
</dbReference>
<evidence type="ECO:0000256" key="1">
    <source>
        <dbReference type="SAM" id="Phobius"/>
    </source>
</evidence>
<dbReference type="AlphaFoldDB" id="A0A640TXP1"/>
<keyword evidence="1" id="KW-0812">Transmembrane</keyword>
<dbReference type="Proteomes" id="UP000429552">
    <property type="component" value="Unassembled WGS sequence"/>
</dbReference>
<evidence type="ECO:0000313" key="3">
    <source>
        <dbReference type="EMBL" id="WAU00952.1"/>
    </source>
</evidence>
<protein>
    <submittedName>
        <fullName evidence="2">Uncharacterized protein</fullName>
    </submittedName>
</protein>
<reference evidence="2 4" key="1">
    <citation type="submission" date="2019-12" db="EMBL/GenBank/DDBJ databases">
        <title>Whole genome shotgun sequence of Streptomyces libani subsp. libani NBRC 13452.</title>
        <authorList>
            <person name="Ichikawa N."/>
            <person name="Kimura A."/>
            <person name="Kitahashi Y."/>
            <person name="Komaki H."/>
            <person name="Tamura T."/>
        </authorList>
    </citation>
    <scope>NUCLEOTIDE SEQUENCE [LARGE SCALE GENOMIC DNA]</scope>
    <source>
        <strain evidence="2 4">NBRC 13452</strain>
    </source>
</reference>
<reference evidence="3 5" key="2">
    <citation type="submission" date="2022-12" db="EMBL/GenBank/DDBJ databases">
        <authorList>
            <person name="Ruckert C."/>
            <person name="Busche T."/>
            <person name="Kalinowski J."/>
            <person name="Wittmann C."/>
        </authorList>
    </citation>
    <scope>NUCLEOTIDE SEQUENCE [LARGE SCALE GENOMIC DNA]</scope>
    <source>
        <strain evidence="3 5">DSM 40555</strain>
    </source>
</reference>
<dbReference type="EMBL" id="BLIP01000003">
    <property type="protein sequence ID" value="GFE26835.1"/>
    <property type="molecule type" value="Genomic_DNA"/>
</dbReference>
<accession>A0A640TXP1</accession>
<gene>
    <name evidence="2" type="ORF">Sliba_72880</name>
    <name evidence="3" type="ORF">STRLI_007251</name>
</gene>
<organism evidence="2 4">
    <name type="scientific">Streptomyces nigrescens</name>
    <dbReference type="NCBI Taxonomy" id="1920"/>
    <lineage>
        <taxon>Bacteria</taxon>
        <taxon>Bacillati</taxon>
        <taxon>Actinomycetota</taxon>
        <taxon>Actinomycetes</taxon>
        <taxon>Kitasatosporales</taxon>
        <taxon>Streptomycetaceae</taxon>
        <taxon>Streptomyces</taxon>
    </lineage>
</organism>
<name>A0A640TXP1_STRNI</name>